<dbReference type="Pfam" id="PF14326">
    <property type="entry name" value="DUF4384"/>
    <property type="match status" value="1"/>
</dbReference>
<organism evidence="3 4">
    <name type="scientific">Benzoatithermus flavus</name>
    <dbReference type="NCBI Taxonomy" id="3108223"/>
    <lineage>
        <taxon>Bacteria</taxon>
        <taxon>Pseudomonadati</taxon>
        <taxon>Pseudomonadota</taxon>
        <taxon>Alphaproteobacteria</taxon>
        <taxon>Geminicoccales</taxon>
        <taxon>Geminicoccaceae</taxon>
        <taxon>Benzoatithermus</taxon>
    </lineage>
</organism>
<proteinExistence type="predicted"/>
<evidence type="ECO:0000313" key="4">
    <source>
        <dbReference type="Proteomes" id="UP001375743"/>
    </source>
</evidence>
<dbReference type="RefSeq" id="WP_418159971.1">
    <property type="nucleotide sequence ID" value="NZ_JBBLZC010000012.1"/>
</dbReference>
<dbReference type="EMBL" id="JBBLZC010000012">
    <property type="protein sequence ID" value="MEK0084124.1"/>
    <property type="molecule type" value="Genomic_DNA"/>
</dbReference>
<protein>
    <submittedName>
        <fullName evidence="3">DUF4384 domain-containing protein</fullName>
    </submittedName>
</protein>
<keyword evidence="4" id="KW-1185">Reference proteome</keyword>
<gene>
    <name evidence="3" type="ORF">U1T56_13245</name>
</gene>
<feature type="chain" id="PRO_5046002467" evidence="1">
    <location>
        <begin position="25"/>
        <end position="370"/>
    </location>
</feature>
<feature type="domain" description="DUF4384" evidence="2">
    <location>
        <begin position="252"/>
        <end position="304"/>
    </location>
</feature>
<sequence>MAGVRSRLRIGSAVLVIASAPAAAAGDAMPAAVVLASTAPGYTTGQTLAEAMVEVPDGASTTFLLPGGQAITIKGPYKGSLTAQKPAGRRSALAQLLAPGQDRSQIGGTRSLEQGEAGSRLVLDPAGGGRFCATPETEIALARPADPAFNTIEIRKGGHAATVRWEADRTIPWPQDLPLADGTVTVRSVRTGEERQLELRMLAGAKQSDAALAATLALAGCSRQAETALERLRDATVPLDLYLASDHGRYPVYRPGEPVRLVIQTNRDAYLYCMARDTQGQVLPLFPREPGQTRVASRGALSLPVSVSADESEIRCIASERNLAADLPQLARSTSAGPLSEETMAALDRAIADPRQGRIVVAQLVLRVQD</sequence>
<accession>A0ABU8XT81</accession>
<dbReference type="InterPro" id="IPR025493">
    <property type="entry name" value="DUF4384"/>
</dbReference>
<feature type="signal peptide" evidence="1">
    <location>
        <begin position="1"/>
        <end position="24"/>
    </location>
</feature>
<evidence type="ECO:0000256" key="1">
    <source>
        <dbReference type="SAM" id="SignalP"/>
    </source>
</evidence>
<dbReference type="Proteomes" id="UP001375743">
    <property type="component" value="Unassembled WGS sequence"/>
</dbReference>
<keyword evidence="1" id="KW-0732">Signal</keyword>
<evidence type="ECO:0000313" key="3">
    <source>
        <dbReference type="EMBL" id="MEK0084124.1"/>
    </source>
</evidence>
<comment type="caution">
    <text evidence="3">The sequence shown here is derived from an EMBL/GenBank/DDBJ whole genome shotgun (WGS) entry which is preliminary data.</text>
</comment>
<name>A0ABU8XT81_9PROT</name>
<evidence type="ECO:0000259" key="2">
    <source>
        <dbReference type="Pfam" id="PF14326"/>
    </source>
</evidence>
<reference evidence="3 4" key="1">
    <citation type="submission" date="2024-01" db="EMBL/GenBank/DDBJ databases">
        <title>Multi-omics insights into the function and evolution of sodium benzoate biodegradation pathways in Benzoatithermus flavus gen. nov., sp. nov. from hot spring.</title>
        <authorList>
            <person name="Hu C.-J."/>
            <person name="Li W.-J."/>
        </authorList>
    </citation>
    <scope>NUCLEOTIDE SEQUENCE [LARGE SCALE GENOMIC DNA]</scope>
    <source>
        <strain evidence="3 4">SYSU G07066</strain>
    </source>
</reference>